<feature type="transmembrane region" description="Helical" evidence="1">
    <location>
        <begin position="12"/>
        <end position="35"/>
    </location>
</feature>
<gene>
    <name evidence="2" type="primary">traK</name>
    <name evidence="2" type="ORF">E0F88_19440</name>
</gene>
<organism evidence="2 3">
    <name type="scientific">Dyadobacter psychrotolerans</name>
    <dbReference type="NCBI Taxonomy" id="2541721"/>
    <lineage>
        <taxon>Bacteria</taxon>
        <taxon>Pseudomonadati</taxon>
        <taxon>Bacteroidota</taxon>
        <taxon>Cytophagia</taxon>
        <taxon>Cytophagales</taxon>
        <taxon>Spirosomataceae</taxon>
        <taxon>Dyadobacter</taxon>
    </lineage>
</organism>
<keyword evidence="1" id="KW-0472">Membrane</keyword>
<dbReference type="InterPro" id="IPR022276">
    <property type="entry name" value="Conjug_transposon_TraK"/>
</dbReference>
<dbReference type="OrthoDB" id="1039148at2"/>
<keyword evidence="1" id="KW-1133">Transmembrane helix</keyword>
<dbReference type="AlphaFoldDB" id="A0A4R5DIT1"/>
<dbReference type="NCBIfam" id="TIGR03781">
    <property type="entry name" value="Bac_Flav_CT_K"/>
    <property type="match status" value="1"/>
</dbReference>
<dbReference type="EMBL" id="SMFL01000007">
    <property type="protein sequence ID" value="TDE13227.1"/>
    <property type="molecule type" value="Genomic_DNA"/>
</dbReference>
<protein>
    <submittedName>
        <fullName evidence="2">Conjugative transposon protein TraK</fullName>
    </submittedName>
</protein>
<sequence length="213" mass="24146">MFSKAKDIERAFGHIRIFTLLVVCASFAFCCFAVYKSYQMTQASASRVYILADGKVLEAYASDRRDNIPVEARDHVASFHRFFFTLDPDEKAIQASVVKALYLADASAKKQYDNLRESGFYTSIISGNISQQIVIDSVAVNTKAYPYYFRCTASQQIIRATSIVTRSLVTEGYLRNVSRSDHNPHGFLIERWMTLENKDVSIRNRSAGLSPFF</sequence>
<evidence type="ECO:0000256" key="1">
    <source>
        <dbReference type="SAM" id="Phobius"/>
    </source>
</evidence>
<keyword evidence="1" id="KW-0812">Transmembrane</keyword>
<keyword evidence="3" id="KW-1185">Reference proteome</keyword>
<reference evidence="2 3" key="1">
    <citation type="submission" date="2019-03" db="EMBL/GenBank/DDBJ databases">
        <title>Dyadobacter AR-3-6 sp. nov., isolated from arctic soil.</title>
        <authorList>
            <person name="Chaudhary D.K."/>
        </authorList>
    </citation>
    <scope>NUCLEOTIDE SEQUENCE [LARGE SCALE GENOMIC DNA]</scope>
    <source>
        <strain evidence="2 3">AR-3-6</strain>
    </source>
</reference>
<comment type="caution">
    <text evidence="2">The sequence shown here is derived from an EMBL/GenBank/DDBJ whole genome shotgun (WGS) entry which is preliminary data.</text>
</comment>
<name>A0A4R5DIT1_9BACT</name>
<dbReference type="Proteomes" id="UP000294850">
    <property type="component" value="Unassembled WGS sequence"/>
</dbReference>
<proteinExistence type="predicted"/>
<evidence type="ECO:0000313" key="2">
    <source>
        <dbReference type="EMBL" id="TDE13227.1"/>
    </source>
</evidence>
<accession>A0A4R5DIT1</accession>
<dbReference type="RefSeq" id="WP_131959948.1">
    <property type="nucleotide sequence ID" value="NZ_SMFL01000007.1"/>
</dbReference>
<evidence type="ECO:0000313" key="3">
    <source>
        <dbReference type="Proteomes" id="UP000294850"/>
    </source>
</evidence>